<dbReference type="PANTHER" id="PTHR23519:SF4">
    <property type="entry name" value="AUTOPHAGY-RELATED PROTEIN"/>
    <property type="match status" value="1"/>
</dbReference>
<comment type="subcellular location">
    <subcellularLocation>
        <location evidence="1">Endomembrane system</location>
        <topology evidence="1">Multi-pass membrane protein</topology>
    </subcellularLocation>
    <subcellularLocation>
        <location evidence="9">Vacuole membrane</location>
        <topology evidence="9">Multi-pass membrane protein</topology>
    </subcellularLocation>
</comment>
<feature type="transmembrane region" description="Helical" evidence="9">
    <location>
        <begin position="393"/>
        <end position="413"/>
    </location>
</feature>
<dbReference type="OrthoDB" id="192733at2759"/>
<feature type="region of interest" description="Disordered" evidence="10">
    <location>
        <begin position="529"/>
        <end position="561"/>
    </location>
</feature>
<dbReference type="InterPro" id="IPR024671">
    <property type="entry name" value="Atg22-like"/>
</dbReference>
<protein>
    <recommendedName>
        <fullName evidence="9">Autophagy-related protein</fullName>
    </recommendedName>
</protein>
<proteinExistence type="inferred from homology"/>
<dbReference type="GO" id="GO:0012505">
    <property type="term" value="C:endomembrane system"/>
    <property type="evidence" value="ECO:0007669"/>
    <property type="project" value="UniProtKB-SubCell"/>
</dbReference>
<dbReference type="Pfam" id="PF11700">
    <property type="entry name" value="ATG22"/>
    <property type="match status" value="1"/>
</dbReference>
<keyword evidence="4 9" id="KW-0926">Vacuole</keyword>
<feature type="transmembrane region" description="Helical" evidence="9">
    <location>
        <begin position="360"/>
        <end position="381"/>
    </location>
</feature>
<evidence type="ECO:0000256" key="1">
    <source>
        <dbReference type="ARBA" id="ARBA00004127"/>
    </source>
</evidence>
<dbReference type="Gene3D" id="1.20.1250.20">
    <property type="entry name" value="MFS general substrate transporter like domains"/>
    <property type="match status" value="2"/>
</dbReference>
<evidence type="ECO:0000256" key="3">
    <source>
        <dbReference type="ARBA" id="ARBA00022448"/>
    </source>
</evidence>
<reference evidence="11" key="1">
    <citation type="submission" date="2020-12" db="EMBL/GenBank/DDBJ databases">
        <title>Metabolic potential, ecology and presence of endohyphal bacteria is reflected in genomic diversity of Mucoromycotina.</title>
        <authorList>
            <person name="Muszewska A."/>
            <person name="Okrasinska A."/>
            <person name="Steczkiewicz K."/>
            <person name="Drgas O."/>
            <person name="Orlowska M."/>
            <person name="Perlinska-Lenart U."/>
            <person name="Aleksandrzak-Piekarczyk T."/>
            <person name="Szatraj K."/>
            <person name="Zielenkiewicz U."/>
            <person name="Pilsyk S."/>
            <person name="Malc E."/>
            <person name="Mieczkowski P."/>
            <person name="Kruszewska J.S."/>
            <person name="Biernat P."/>
            <person name="Pawlowska J."/>
        </authorList>
    </citation>
    <scope>NUCLEOTIDE SEQUENCE</scope>
    <source>
        <strain evidence="11">WA0000051536</strain>
    </source>
</reference>
<feature type="transmembrane region" description="Helical" evidence="9">
    <location>
        <begin position="235"/>
        <end position="255"/>
    </location>
</feature>
<accession>A0A8H7UMY7</accession>
<keyword evidence="12" id="KW-1185">Reference proteome</keyword>
<dbReference type="PANTHER" id="PTHR23519">
    <property type="entry name" value="AUTOPHAGY-RELATED PROTEIN 22"/>
    <property type="match status" value="1"/>
</dbReference>
<evidence type="ECO:0000256" key="2">
    <source>
        <dbReference type="ARBA" id="ARBA00006978"/>
    </source>
</evidence>
<comment type="similarity">
    <text evidence="2 9">Belongs to the ATG22 family.</text>
</comment>
<dbReference type="GO" id="GO:0032974">
    <property type="term" value="P:amino acid transmembrane export from vacuole"/>
    <property type="evidence" value="ECO:0007669"/>
    <property type="project" value="InterPro"/>
</dbReference>
<evidence type="ECO:0000256" key="10">
    <source>
        <dbReference type="SAM" id="MobiDB-lite"/>
    </source>
</evidence>
<feature type="transmembrane region" description="Helical" evidence="9">
    <location>
        <begin position="487"/>
        <end position="508"/>
    </location>
</feature>
<evidence type="ECO:0000256" key="4">
    <source>
        <dbReference type="ARBA" id="ARBA00022554"/>
    </source>
</evidence>
<keyword evidence="3 9" id="KW-0813">Transport</keyword>
<feature type="transmembrane region" description="Helical" evidence="9">
    <location>
        <begin position="109"/>
        <end position="129"/>
    </location>
</feature>
<evidence type="ECO:0000256" key="7">
    <source>
        <dbReference type="ARBA" id="ARBA00022989"/>
    </source>
</evidence>
<keyword evidence="8 9" id="KW-0472">Membrane</keyword>
<feature type="transmembrane region" description="Helical" evidence="9">
    <location>
        <begin position="325"/>
        <end position="348"/>
    </location>
</feature>
<dbReference type="CDD" id="cd17483">
    <property type="entry name" value="MFS_Atg22_like"/>
    <property type="match status" value="1"/>
</dbReference>
<feature type="transmembrane region" description="Helical" evidence="9">
    <location>
        <begin position="166"/>
        <end position="190"/>
    </location>
</feature>
<organism evidence="11 12">
    <name type="scientific">Umbelopsis vinacea</name>
    <dbReference type="NCBI Taxonomy" id="44442"/>
    <lineage>
        <taxon>Eukaryota</taxon>
        <taxon>Fungi</taxon>
        <taxon>Fungi incertae sedis</taxon>
        <taxon>Mucoromycota</taxon>
        <taxon>Mucoromycotina</taxon>
        <taxon>Umbelopsidomycetes</taxon>
        <taxon>Umbelopsidales</taxon>
        <taxon>Umbelopsidaceae</taxon>
        <taxon>Umbelopsis</taxon>
    </lineage>
</organism>
<keyword evidence="5 9" id="KW-0812">Transmembrane</keyword>
<feature type="transmembrane region" description="Helical" evidence="9">
    <location>
        <begin position="458"/>
        <end position="481"/>
    </location>
</feature>
<name>A0A8H7UMY7_9FUNG</name>
<sequence length="561" mass="63096">MRTFDWNRVLTLNKEYLSDKQIIEQAEERGEDVPDWDKVAQTTVWERWAYYLYYNGNNGVNNYSYVPAVIQKLATMDGWDPTTGGACDYENGGPCIIQFGAGTLNVTSMVLFSQGISFFIQSLLLPTIGSLADYGNHGPKILLWITLISCAAQIGFLGFSDQGWTWWIALIVGIVVYVTYGASLVFYAAIFPRLSLNDPKVRTARREGMPPAEYSALESMTRNHYSTISTTWSNIGFLLISIILIGVFQGLANLWGTDASSLPNFSLSIASAVCGGFWLICAIPWFSIEKKRPGIPLPSDQNYLTQGWISTVKAFKECKRLPQTFWYLLGYFVLADAVNTTGQVVSAIQNQVVKFSGNLLTFFGLIQAIASIIGCLVFLYVQKYFNLKTKTMLQVSNVFTLLIPIWGCIGLGAESIGFHDVREMWVYQVWFGIFTAPFYAYTQTVMSELIPQGKENMFFALFGIANKVSSFIGPTIIAAIINATNNQWSGFPICVFLQILPICIIWRVDMKKAALDIKMYEEEERQKKLAESLDGDSSGYKEEVHEPVERKFDNEKTEELY</sequence>
<feature type="transmembrane region" description="Helical" evidence="9">
    <location>
        <begin position="267"/>
        <end position="288"/>
    </location>
</feature>
<dbReference type="GO" id="GO:0005774">
    <property type="term" value="C:vacuolar membrane"/>
    <property type="evidence" value="ECO:0007669"/>
    <property type="project" value="UniProtKB-SubCell"/>
</dbReference>
<dbReference type="GO" id="GO:0006914">
    <property type="term" value="P:autophagy"/>
    <property type="evidence" value="ECO:0007669"/>
    <property type="project" value="UniProtKB-KW"/>
</dbReference>
<comment type="caution">
    <text evidence="11">The sequence shown here is derived from an EMBL/GenBank/DDBJ whole genome shotgun (WGS) entry which is preliminary data.</text>
</comment>
<dbReference type="EMBL" id="JAEPRA010000003">
    <property type="protein sequence ID" value="KAG2187672.1"/>
    <property type="molecule type" value="Genomic_DNA"/>
</dbReference>
<keyword evidence="7 9" id="KW-1133">Transmembrane helix</keyword>
<keyword evidence="6 9" id="KW-0029">Amino-acid transport</keyword>
<evidence type="ECO:0000313" key="11">
    <source>
        <dbReference type="EMBL" id="KAG2187672.1"/>
    </source>
</evidence>
<feature type="compositionally biased region" description="Basic and acidic residues" evidence="10">
    <location>
        <begin position="539"/>
        <end position="561"/>
    </location>
</feature>
<evidence type="ECO:0000256" key="8">
    <source>
        <dbReference type="ARBA" id="ARBA00023136"/>
    </source>
</evidence>
<dbReference type="InterPro" id="IPR050495">
    <property type="entry name" value="ATG22/LtaA_families"/>
</dbReference>
<dbReference type="InterPro" id="IPR044738">
    <property type="entry name" value="Atg22"/>
</dbReference>
<dbReference type="Proteomes" id="UP000612746">
    <property type="component" value="Unassembled WGS sequence"/>
</dbReference>
<evidence type="ECO:0000313" key="12">
    <source>
        <dbReference type="Proteomes" id="UP000612746"/>
    </source>
</evidence>
<gene>
    <name evidence="11" type="ORF">INT44_005362</name>
</gene>
<feature type="transmembrane region" description="Helical" evidence="9">
    <location>
        <begin position="141"/>
        <end position="160"/>
    </location>
</feature>
<dbReference type="InterPro" id="IPR036259">
    <property type="entry name" value="MFS_trans_sf"/>
</dbReference>
<comment type="function">
    <text evidence="9">Vacuolar effluxer which mediate the efflux of amino acids resulting from autophagic degradation. The release of autophagic amino acids allows the maintenance of protein synthesis and viability during nitrogen starvation.</text>
</comment>
<evidence type="ECO:0000256" key="9">
    <source>
        <dbReference type="RuleBase" id="RU363073"/>
    </source>
</evidence>
<dbReference type="SUPFAM" id="SSF103473">
    <property type="entry name" value="MFS general substrate transporter"/>
    <property type="match status" value="1"/>
</dbReference>
<evidence type="ECO:0000256" key="5">
    <source>
        <dbReference type="ARBA" id="ARBA00022692"/>
    </source>
</evidence>
<keyword evidence="9" id="KW-0072">Autophagy</keyword>
<evidence type="ECO:0000256" key="6">
    <source>
        <dbReference type="ARBA" id="ARBA00022970"/>
    </source>
</evidence>
<dbReference type="AlphaFoldDB" id="A0A8H7UMY7"/>
<feature type="transmembrane region" description="Helical" evidence="9">
    <location>
        <begin position="425"/>
        <end position="446"/>
    </location>
</feature>